<dbReference type="GO" id="GO:0006730">
    <property type="term" value="P:one-carbon metabolic process"/>
    <property type="evidence" value="ECO:0007669"/>
    <property type="project" value="UniProtKB-KW"/>
</dbReference>
<dbReference type="InterPro" id="IPR001796">
    <property type="entry name" value="DHFR_dom"/>
</dbReference>
<gene>
    <name evidence="11" type="ORF">CKO25_13195</name>
</gene>
<keyword evidence="6 8" id="KW-0560">Oxidoreductase</keyword>
<evidence type="ECO:0000313" key="11">
    <source>
        <dbReference type="EMBL" id="MBK1645582.1"/>
    </source>
</evidence>
<dbReference type="Gene3D" id="3.40.430.10">
    <property type="entry name" value="Dihydrofolate Reductase, subunit A"/>
    <property type="match status" value="1"/>
</dbReference>
<comment type="similarity">
    <text evidence="2 8 9">Belongs to the dihydrofolate reductase family.</text>
</comment>
<evidence type="ECO:0000313" key="12">
    <source>
        <dbReference type="Proteomes" id="UP001138802"/>
    </source>
</evidence>
<dbReference type="PANTHER" id="PTHR48069:SF3">
    <property type="entry name" value="DIHYDROFOLATE REDUCTASE"/>
    <property type="match status" value="1"/>
</dbReference>
<dbReference type="GO" id="GO:0005829">
    <property type="term" value="C:cytosol"/>
    <property type="evidence" value="ECO:0007669"/>
    <property type="project" value="TreeGrafter"/>
</dbReference>
<dbReference type="SUPFAM" id="SSF53597">
    <property type="entry name" value="Dihydrofolate reductase-like"/>
    <property type="match status" value="1"/>
</dbReference>
<keyword evidence="5 8" id="KW-0521">NADP</keyword>
<dbReference type="GO" id="GO:0046654">
    <property type="term" value="P:tetrahydrofolate biosynthetic process"/>
    <property type="evidence" value="ECO:0007669"/>
    <property type="project" value="InterPro"/>
</dbReference>
<evidence type="ECO:0000256" key="1">
    <source>
        <dbReference type="ARBA" id="ARBA00004903"/>
    </source>
</evidence>
<evidence type="ECO:0000256" key="9">
    <source>
        <dbReference type="RuleBase" id="RU004474"/>
    </source>
</evidence>
<evidence type="ECO:0000256" key="2">
    <source>
        <dbReference type="ARBA" id="ARBA00009539"/>
    </source>
</evidence>
<evidence type="ECO:0000259" key="10">
    <source>
        <dbReference type="PROSITE" id="PS51330"/>
    </source>
</evidence>
<dbReference type="AlphaFoldDB" id="A0A9X0WIX4"/>
<dbReference type="GO" id="GO:0046452">
    <property type="term" value="P:dihydrofolate metabolic process"/>
    <property type="evidence" value="ECO:0007669"/>
    <property type="project" value="TreeGrafter"/>
</dbReference>
<evidence type="ECO:0000256" key="6">
    <source>
        <dbReference type="ARBA" id="ARBA00023002"/>
    </source>
</evidence>
<dbReference type="FunFam" id="3.40.430.10:FF:000001">
    <property type="entry name" value="Dihydrofolate reductase"/>
    <property type="match status" value="1"/>
</dbReference>
<evidence type="ECO:0000256" key="3">
    <source>
        <dbReference type="ARBA" id="ARBA00012856"/>
    </source>
</evidence>
<feature type="domain" description="DHFR" evidence="10">
    <location>
        <begin position="7"/>
        <end position="165"/>
    </location>
</feature>
<comment type="pathway">
    <text evidence="1 8">Cofactor biosynthesis; tetrahydrofolate biosynthesis; 5,6,7,8-tetrahydrofolate from 7,8-dihydrofolate: step 1/1.</text>
</comment>
<dbReference type="GO" id="GO:0004146">
    <property type="term" value="F:dihydrofolate reductase activity"/>
    <property type="evidence" value="ECO:0007669"/>
    <property type="project" value="UniProtKB-EC"/>
</dbReference>
<dbReference type="InterPro" id="IPR012259">
    <property type="entry name" value="DHFR"/>
</dbReference>
<keyword evidence="4 8" id="KW-0554">One-carbon metabolism</keyword>
<comment type="function">
    <text evidence="7 8">Key enzyme in folate metabolism. Catalyzes an essential reaction for de novo glycine and purine synthesis, and for DNA precursor synthesis.</text>
</comment>
<dbReference type="EMBL" id="NRSD01000013">
    <property type="protein sequence ID" value="MBK1645582.1"/>
    <property type="molecule type" value="Genomic_DNA"/>
</dbReference>
<keyword evidence="12" id="KW-1185">Reference proteome</keyword>
<dbReference type="NCBIfam" id="NF008037">
    <property type="entry name" value="PRK10769.1"/>
    <property type="match status" value="1"/>
</dbReference>
<dbReference type="InterPro" id="IPR024072">
    <property type="entry name" value="DHFR-like_dom_sf"/>
</dbReference>
<comment type="catalytic activity">
    <reaction evidence="8">
        <text>(6S)-5,6,7,8-tetrahydrofolate + NADP(+) = 7,8-dihydrofolate + NADPH + H(+)</text>
        <dbReference type="Rhea" id="RHEA:15009"/>
        <dbReference type="ChEBI" id="CHEBI:15378"/>
        <dbReference type="ChEBI" id="CHEBI:57451"/>
        <dbReference type="ChEBI" id="CHEBI:57453"/>
        <dbReference type="ChEBI" id="CHEBI:57783"/>
        <dbReference type="ChEBI" id="CHEBI:58349"/>
        <dbReference type="EC" id="1.5.1.3"/>
    </reaction>
</comment>
<organism evidence="11 12">
    <name type="scientific">Thiocapsa imhoffii</name>
    <dbReference type="NCBI Taxonomy" id="382777"/>
    <lineage>
        <taxon>Bacteria</taxon>
        <taxon>Pseudomonadati</taxon>
        <taxon>Pseudomonadota</taxon>
        <taxon>Gammaproteobacteria</taxon>
        <taxon>Chromatiales</taxon>
        <taxon>Chromatiaceae</taxon>
        <taxon>Thiocapsa</taxon>
    </lineage>
</organism>
<proteinExistence type="inferred from homology"/>
<evidence type="ECO:0000256" key="7">
    <source>
        <dbReference type="ARBA" id="ARBA00025067"/>
    </source>
</evidence>
<dbReference type="PROSITE" id="PS51330">
    <property type="entry name" value="DHFR_2"/>
    <property type="match status" value="1"/>
</dbReference>
<reference evidence="11 12" key="1">
    <citation type="journal article" date="2020" name="Microorganisms">
        <title>Osmotic Adaptation and Compatible Solute Biosynthesis of Phototrophic Bacteria as Revealed from Genome Analyses.</title>
        <authorList>
            <person name="Imhoff J.F."/>
            <person name="Rahn T."/>
            <person name="Kunzel S."/>
            <person name="Keller A."/>
            <person name="Neulinger S.C."/>
        </authorList>
    </citation>
    <scope>NUCLEOTIDE SEQUENCE [LARGE SCALE GENOMIC DNA]</scope>
    <source>
        <strain evidence="11 12">DSM 21303</strain>
    </source>
</reference>
<dbReference type="Pfam" id="PF00186">
    <property type="entry name" value="DHFR_1"/>
    <property type="match status" value="1"/>
</dbReference>
<sequence length="178" mass="19740">MASAPTPLCLVAAIAANRVIGLANRLPWHLPADLAHFKQLTLDRTIVMGRLTWASLPGPLPRRRHIVVSRDPAFRPRGATPASSLDEAIEVAGAVPELMIVGGAQLYREALPRAERLLLTLIHAEVAGDTFFPPWDPQDWQERQRTEHPADARNVHAMTFLELCRRHHEPLGGARSRV</sequence>
<dbReference type="PIRSF" id="PIRSF000194">
    <property type="entry name" value="DHFR"/>
    <property type="match status" value="1"/>
</dbReference>
<accession>A0A9X0WIX4</accession>
<dbReference type="InterPro" id="IPR017925">
    <property type="entry name" value="DHFR_CS"/>
</dbReference>
<dbReference type="PANTHER" id="PTHR48069">
    <property type="entry name" value="DIHYDROFOLATE REDUCTASE"/>
    <property type="match status" value="1"/>
</dbReference>
<dbReference type="EC" id="1.5.1.3" evidence="3 8"/>
<dbReference type="GO" id="GO:0070401">
    <property type="term" value="F:NADP+ binding"/>
    <property type="evidence" value="ECO:0007669"/>
    <property type="project" value="UniProtKB-ARBA"/>
</dbReference>
<evidence type="ECO:0000256" key="8">
    <source>
        <dbReference type="PIRNR" id="PIRNR000194"/>
    </source>
</evidence>
<evidence type="ECO:0000256" key="5">
    <source>
        <dbReference type="ARBA" id="ARBA00022857"/>
    </source>
</evidence>
<name>A0A9X0WIX4_9GAMM</name>
<comment type="caution">
    <text evidence="11">The sequence shown here is derived from an EMBL/GenBank/DDBJ whole genome shotgun (WGS) entry which is preliminary data.</text>
</comment>
<dbReference type="CDD" id="cd00209">
    <property type="entry name" value="DHFR"/>
    <property type="match status" value="1"/>
</dbReference>
<dbReference type="Proteomes" id="UP001138802">
    <property type="component" value="Unassembled WGS sequence"/>
</dbReference>
<dbReference type="PROSITE" id="PS00075">
    <property type="entry name" value="DHFR_1"/>
    <property type="match status" value="1"/>
</dbReference>
<evidence type="ECO:0000256" key="4">
    <source>
        <dbReference type="ARBA" id="ARBA00022563"/>
    </source>
</evidence>
<protein>
    <recommendedName>
        <fullName evidence="3 8">Dihydrofolate reductase</fullName>
        <ecNumber evidence="3 8">1.5.1.3</ecNumber>
    </recommendedName>
</protein>
<dbReference type="GO" id="GO:0046655">
    <property type="term" value="P:folic acid metabolic process"/>
    <property type="evidence" value="ECO:0007669"/>
    <property type="project" value="TreeGrafter"/>
</dbReference>
<dbReference type="PRINTS" id="PR00070">
    <property type="entry name" value="DHFR"/>
</dbReference>